<feature type="repeat" description="TPR" evidence="1">
    <location>
        <begin position="216"/>
        <end position="249"/>
    </location>
</feature>
<dbReference type="InterPro" id="IPR004027">
    <property type="entry name" value="SEC_C_motif"/>
</dbReference>
<evidence type="ECO:0000313" key="4">
    <source>
        <dbReference type="Proteomes" id="UP000322981"/>
    </source>
</evidence>
<dbReference type="Gene3D" id="1.25.40.10">
    <property type="entry name" value="Tetratricopeptide repeat domain"/>
    <property type="match status" value="1"/>
</dbReference>
<reference evidence="3 4" key="1">
    <citation type="submission" date="2019-09" db="EMBL/GenBank/DDBJ databases">
        <title>Whole-genome sequence of the purple sulfur bacterium Thiohalocapsa marina DSM 19078.</title>
        <authorList>
            <person name="Kyndt J.A."/>
            <person name="Meyer T.E."/>
        </authorList>
    </citation>
    <scope>NUCLEOTIDE SEQUENCE [LARGE SCALE GENOMIC DNA]</scope>
    <source>
        <strain evidence="3 4">DSM 19078</strain>
    </source>
</reference>
<keyword evidence="1" id="KW-0802">TPR repeat</keyword>
<protein>
    <submittedName>
        <fullName evidence="3">SEC-C domain-containing protein</fullName>
    </submittedName>
</protein>
<dbReference type="EMBL" id="VWXX01000004">
    <property type="protein sequence ID" value="KAA6186647.1"/>
    <property type="molecule type" value="Genomic_DNA"/>
</dbReference>
<comment type="caution">
    <text evidence="3">The sequence shown here is derived from an EMBL/GenBank/DDBJ whole genome shotgun (WGS) entry which is preliminary data.</text>
</comment>
<accession>A0A5M8FPB5</accession>
<keyword evidence="4" id="KW-1185">Reference proteome</keyword>
<name>A0A5M8FPB5_9GAMM</name>
<organism evidence="3 4">
    <name type="scientific">Thiohalocapsa marina</name>
    <dbReference type="NCBI Taxonomy" id="424902"/>
    <lineage>
        <taxon>Bacteria</taxon>
        <taxon>Pseudomonadati</taxon>
        <taxon>Pseudomonadota</taxon>
        <taxon>Gammaproteobacteria</taxon>
        <taxon>Chromatiales</taxon>
        <taxon>Chromatiaceae</taxon>
        <taxon>Thiohalocapsa</taxon>
    </lineage>
</organism>
<dbReference type="InterPro" id="IPR011990">
    <property type="entry name" value="TPR-like_helical_dom_sf"/>
</dbReference>
<sequence>MNLHEQSAPLSMDQLIGAAVRHILRHRDFDRFLDWVQQTLPAVADPDDELAAEDLRRLGVLLAVAIWRLLPRPEHGFRPMPVPRLVDAAPCPCGSGARYGDCCGPDQQAFELPADLVWEALLEALSDAQLRRALQARVVPGPLLARVADRWLEADHPGRVPALLEPLFAGDLRRLDARYEPALDALCDAYDALDHHKKKPAFLRRVAEEGCAPLKSAAWQRLSTQSMDEGDFDTAFEAFRLAQRHGPDNPGTALLEITLLAAQHRDDHARARALFWQHKLRRAGQADSPVLLFLEQVRVDPQEALVESQLAFMDPLLLRLREWVADMAGRPLPPLDAAASLHHLEQRWRALYPVGKPLSTQLTVAGLDMAWQDDAWLRLLEQQPQAADSLDVLDDVATAIYGHPESSLPWVARVLYRPLLERAMALIRHSLTGSGSGPMPLCWQDAQHRATLRLLFRLYLQYAEAAEQAQAAAVLELLLELNPADNHGVRAELMNHYLRRHEDEKALALARQFPADRLADLAYGEVLALYRLGREERAARALRDAVGRLPQIPRFLLRKRIKRPARADGRPSPGLDDQSAGTGDQPPGTEDQAWLYRQAMRDVWEEEPGLLAWMKRQTA</sequence>
<feature type="region of interest" description="Disordered" evidence="2">
    <location>
        <begin position="563"/>
        <end position="592"/>
    </location>
</feature>
<dbReference type="PROSITE" id="PS50005">
    <property type="entry name" value="TPR"/>
    <property type="match status" value="1"/>
</dbReference>
<dbReference type="Pfam" id="PF02810">
    <property type="entry name" value="SEC-C"/>
    <property type="match status" value="1"/>
</dbReference>
<evidence type="ECO:0000313" key="3">
    <source>
        <dbReference type="EMBL" id="KAA6186647.1"/>
    </source>
</evidence>
<proteinExistence type="predicted"/>
<dbReference type="InterPro" id="IPR019734">
    <property type="entry name" value="TPR_rpt"/>
</dbReference>
<dbReference type="OrthoDB" id="3343588at2"/>
<evidence type="ECO:0000256" key="2">
    <source>
        <dbReference type="SAM" id="MobiDB-lite"/>
    </source>
</evidence>
<gene>
    <name evidence="3" type="ORF">F2Q65_04545</name>
</gene>
<dbReference type="RefSeq" id="WP_150090877.1">
    <property type="nucleotide sequence ID" value="NZ_VWXX01000004.1"/>
</dbReference>
<dbReference type="Proteomes" id="UP000322981">
    <property type="component" value="Unassembled WGS sequence"/>
</dbReference>
<dbReference type="AlphaFoldDB" id="A0A5M8FPB5"/>
<evidence type="ECO:0000256" key="1">
    <source>
        <dbReference type="PROSITE-ProRule" id="PRU00339"/>
    </source>
</evidence>